<feature type="chain" id="PRO_5038212020" evidence="1">
    <location>
        <begin position="26"/>
        <end position="87"/>
    </location>
</feature>
<dbReference type="EMBL" id="LQXV01000136">
    <property type="protein sequence ID" value="KXU09729.1"/>
    <property type="molecule type" value="Genomic_DNA"/>
</dbReference>
<evidence type="ECO:0000256" key="1">
    <source>
        <dbReference type="SAM" id="SignalP"/>
    </source>
</evidence>
<dbReference type="RefSeq" id="WP_061458112.1">
    <property type="nucleotide sequence ID" value="NZ_KQ968744.1"/>
</dbReference>
<gene>
    <name evidence="2" type="ORF">SGADD02_00135</name>
    <name evidence="3" type="ORF">SGADD03_00523</name>
</gene>
<proteinExistence type="predicted"/>
<comment type="caution">
    <text evidence="3">The sequence shown here is derived from an EMBL/GenBank/DDBJ whole genome shotgun (WGS) entry which is preliminary data.</text>
</comment>
<accession>A0A139R4G4</accession>
<evidence type="ECO:0000313" key="5">
    <source>
        <dbReference type="Proteomes" id="UP000071927"/>
    </source>
</evidence>
<sequence>MRKFIRIAFALVITFLVSLSAINVAAETDSSATYKGYINNAGKSSDSRMSINHLYVDDDGKAVVTYCFNFHKNYPLSSGTPYENMLM</sequence>
<keyword evidence="1" id="KW-0732">Signal</keyword>
<protein>
    <submittedName>
        <fullName evidence="3">Uncharacterized protein</fullName>
    </submittedName>
</protein>
<feature type="signal peptide" evidence="1">
    <location>
        <begin position="1"/>
        <end position="25"/>
    </location>
</feature>
<dbReference type="Gene3D" id="2.30.30.670">
    <property type="entry name" value="Thioester domain"/>
    <property type="match status" value="1"/>
</dbReference>
<evidence type="ECO:0000313" key="2">
    <source>
        <dbReference type="EMBL" id="KXT73578.1"/>
    </source>
</evidence>
<organism evidence="3 5">
    <name type="scientific">Streptococcus gallolyticus</name>
    <dbReference type="NCBI Taxonomy" id="315405"/>
    <lineage>
        <taxon>Bacteria</taxon>
        <taxon>Bacillati</taxon>
        <taxon>Bacillota</taxon>
        <taxon>Bacilli</taxon>
        <taxon>Lactobacillales</taxon>
        <taxon>Streptococcaceae</taxon>
        <taxon>Streptococcus</taxon>
    </lineage>
</organism>
<dbReference type="PATRIC" id="fig|315405.11.peg.153"/>
<dbReference type="Proteomes" id="UP000070198">
    <property type="component" value="Unassembled WGS sequence"/>
</dbReference>
<evidence type="ECO:0000313" key="3">
    <source>
        <dbReference type="EMBL" id="KXU09729.1"/>
    </source>
</evidence>
<dbReference type="EMBL" id="LQOF01000019">
    <property type="protein sequence ID" value="KXT73578.1"/>
    <property type="molecule type" value="Genomic_DNA"/>
</dbReference>
<reference evidence="4 5" key="1">
    <citation type="submission" date="2016-01" db="EMBL/GenBank/DDBJ databases">
        <title>Highly variable Streptococcus oralis are common among viridans streptococci isolated from primates.</title>
        <authorList>
            <person name="Denapaite D."/>
            <person name="Rieger M."/>
            <person name="Koendgen S."/>
            <person name="Brueckner R."/>
            <person name="Ochigava I."/>
            <person name="Kappeler P."/>
            <person name="Maetz-Rensing K."/>
            <person name="Leendertz F."/>
            <person name="Hakenbeck R."/>
        </authorList>
    </citation>
    <scope>NUCLEOTIDE SEQUENCE [LARGE SCALE GENOMIC DNA]</scope>
    <source>
        <strain evidence="2 4">DD02</strain>
        <strain evidence="3 5">DD03</strain>
    </source>
</reference>
<evidence type="ECO:0000313" key="4">
    <source>
        <dbReference type="Proteomes" id="UP000070198"/>
    </source>
</evidence>
<name>A0A139R4G4_9STRE</name>
<dbReference type="AlphaFoldDB" id="A0A139R4G4"/>
<dbReference type="Proteomes" id="UP000071927">
    <property type="component" value="Unassembled WGS sequence"/>
</dbReference>